<reference evidence="4 5" key="2">
    <citation type="submission" date="2017-05" db="EMBL/GenBank/DDBJ databases">
        <title>Complete and WGS of Bordetella genogroups.</title>
        <authorList>
            <person name="Spilker T."/>
            <person name="Lipuma J."/>
        </authorList>
    </citation>
    <scope>NUCLEOTIDE SEQUENCE [LARGE SCALE GENOMIC DNA]</scope>
    <source>
        <strain evidence="4 5">AU9795</strain>
    </source>
</reference>
<protein>
    <submittedName>
        <fullName evidence="3">ABC transporter substrate-binding protein</fullName>
    </submittedName>
</protein>
<dbReference type="OrthoDB" id="8678477at2"/>
<dbReference type="CDD" id="cd07012">
    <property type="entry name" value="PBP2_Bug_TTT"/>
    <property type="match status" value="1"/>
</dbReference>
<dbReference type="EMBL" id="NEVL01000007">
    <property type="protein sequence ID" value="OZI28057.1"/>
    <property type="molecule type" value="Genomic_DNA"/>
</dbReference>
<feature type="chain" id="PRO_5012853886" evidence="2">
    <location>
        <begin position="30"/>
        <end position="328"/>
    </location>
</feature>
<keyword evidence="5" id="KW-1185">Reference proteome</keyword>
<proteinExistence type="inferred from homology"/>
<evidence type="ECO:0000313" key="5">
    <source>
        <dbReference type="Proteomes" id="UP000216354"/>
    </source>
</evidence>
<dbReference type="PIRSF" id="PIRSF017082">
    <property type="entry name" value="YflP"/>
    <property type="match status" value="1"/>
</dbReference>
<dbReference type="EMBL" id="NEVR01000001">
    <property type="protein sequence ID" value="OZI68155.1"/>
    <property type="molecule type" value="Genomic_DNA"/>
</dbReference>
<keyword evidence="2" id="KW-0732">Signal</keyword>
<dbReference type="Pfam" id="PF03401">
    <property type="entry name" value="TctC"/>
    <property type="match status" value="1"/>
</dbReference>
<comment type="caution">
    <text evidence="3">The sequence shown here is derived from an EMBL/GenBank/DDBJ whole genome shotgun (WGS) entry which is preliminary data.</text>
</comment>
<evidence type="ECO:0000313" key="4">
    <source>
        <dbReference type="EMBL" id="OZI68155.1"/>
    </source>
</evidence>
<dbReference type="RefSeq" id="WP_094829011.1">
    <property type="nucleotide sequence ID" value="NZ_NEVL01000007.1"/>
</dbReference>
<sequence>MTTLAQRLAALAALPAAALALTAATPAQAQSWPTQPIRWIVPYPAGGGADVVARTVTAGLEKSLGQTIVVENRPGAATIIGATAIAQAEPRGYFVGTADSGTLAFNPSLYAKLSYDPTKFTYIGGLARFPLLLAVNVNSPYKTVDDVIAAARKEPGTLSAASAGAGSPHHLALELFKQRANVNVLHVPYKGAAPAIQDLLGGQVDIMFIDLAAGLPNVKAGKLRVLAAATPERLKVLPDVPTMAEQGIANFTAYAWQGVVGPAGLPQDVVAKLSTDLAQTLKTPAVAQKLEDMGVEPMPMTPQDFQAYAERERASWADVIKKAGIKLE</sequence>
<dbReference type="InterPro" id="IPR042100">
    <property type="entry name" value="Bug_dom1"/>
</dbReference>
<organism evidence="3 6">
    <name type="scientific">Bordetella genomosp. 1</name>
    <dbReference type="NCBI Taxonomy" id="1395607"/>
    <lineage>
        <taxon>Bacteria</taxon>
        <taxon>Pseudomonadati</taxon>
        <taxon>Pseudomonadota</taxon>
        <taxon>Betaproteobacteria</taxon>
        <taxon>Burkholderiales</taxon>
        <taxon>Alcaligenaceae</taxon>
        <taxon>Bordetella</taxon>
    </lineage>
</organism>
<dbReference type="Gene3D" id="3.40.190.10">
    <property type="entry name" value="Periplasmic binding protein-like II"/>
    <property type="match status" value="1"/>
</dbReference>
<gene>
    <name evidence="4" type="ORF">CAL27_01395</name>
    <name evidence="3" type="ORF">CEG14_24365</name>
</gene>
<dbReference type="SUPFAM" id="SSF53850">
    <property type="entry name" value="Periplasmic binding protein-like II"/>
    <property type="match status" value="1"/>
</dbReference>
<comment type="similarity">
    <text evidence="1">Belongs to the UPF0065 (bug) family.</text>
</comment>
<feature type="signal peptide" evidence="2">
    <location>
        <begin position="1"/>
        <end position="29"/>
    </location>
</feature>
<evidence type="ECO:0000313" key="3">
    <source>
        <dbReference type="EMBL" id="OZI28057.1"/>
    </source>
</evidence>
<evidence type="ECO:0000256" key="1">
    <source>
        <dbReference type="ARBA" id="ARBA00006987"/>
    </source>
</evidence>
<dbReference type="Proteomes" id="UP000216354">
    <property type="component" value="Unassembled WGS sequence"/>
</dbReference>
<accession>A0A261RTG5</accession>
<dbReference type="PANTHER" id="PTHR42928">
    <property type="entry name" value="TRICARBOXYLATE-BINDING PROTEIN"/>
    <property type="match status" value="1"/>
</dbReference>
<dbReference type="AlphaFoldDB" id="A0A261RTG5"/>
<evidence type="ECO:0000256" key="2">
    <source>
        <dbReference type="SAM" id="SignalP"/>
    </source>
</evidence>
<evidence type="ECO:0000313" key="6">
    <source>
        <dbReference type="Proteomes" id="UP000217005"/>
    </source>
</evidence>
<dbReference type="PANTHER" id="PTHR42928:SF5">
    <property type="entry name" value="BLR1237 PROTEIN"/>
    <property type="match status" value="1"/>
</dbReference>
<dbReference type="InterPro" id="IPR005064">
    <property type="entry name" value="BUG"/>
</dbReference>
<dbReference type="Gene3D" id="3.40.190.150">
    <property type="entry name" value="Bordetella uptake gene, domain 1"/>
    <property type="match status" value="1"/>
</dbReference>
<name>A0A261RTG5_9BORD</name>
<dbReference type="Proteomes" id="UP000217005">
    <property type="component" value="Unassembled WGS sequence"/>
</dbReference>
<reference evidence="3 6" key="1">
    <citation type="submission" date="2017-05" db="EMBL/GenBank/DDBJ databases">
        <title>Complete and WGS of Bordetella genogroups.</title>
        <authorList>
            <person name="Spilker T."/>
            <person name="LiPuma J."/>
        </authorList>
    </citation>
    <scope>NUCLEOTIDE SEQUENCE [LARGE SCALE GENOMIC DNA]</scope>
    <source>
        <strain evidence="3 6">AU17610</strain>
    </source>
</reference>